<dbReference type="PROSITE" id="PS51915">
    <property type="entry name" value="ZAD"/>
    <property type="match status" value="1"/>
</dbReference>
<evidence type="ECO:0000259" key="8">
    <source>
        <dbReference type="PROSITE" id="PS50157"/>
    </source>
</evidence>
<dbReference type="InterPro" id="IPR013087">
    <property type="entry name" value="Znf_C2H2_type"/>
</dbReference>
<feature type="binding site" evidence="6">
    <location>
        <position position="13"/>
    </location>
    <ligand>
        <name>Zn(2+)</name>
        <dbReference type="ChEBI" id="CHEBI:29105"/>
    </ligand>
</feature>
<dbReference type="GeneID" id="111351298"/>
<dbReference type="SUPFAM" id="SSF57716">
    <property type="entry name" value="Glucocorticoid receptor-like (DNA-binding domain)"/>
    <property type="match status" value="1"/>
</dbReference>
<feature type="binding site" evidence="6">
    <location>
        <position position="59"/>
    </location>
    <ligand>
        <name>Zn(2+)</name>
        <dbReference type="ChEBI" id="CHEBI:29105"/>
    </ligand>
</feature>
<dbReference type="PROSITE" id="PS50157">
    <property type="entry name" value="ZINC_FINGER_C2H2_2"/>
    <property type="match status" value="3"/>
</dbReference>
<keyword evidence="3 5" id="KW-0863">Zinc-finger</keyword>
<feature type="domain" description="C2H2-type" evidence="8">
    <location>
        <begin position="239"/>
        <end position="267"/>
    </location>
</feature>
<dbReference type="RefSeq" id="XP_022818943.1">
    <property type="nucleotide sequence ID" value="XM_022963175.1"/>
</dbReference>
<protein>
    <submittedName>
        <fullName evidence="11">Myoneurin-like isoform X13</fullName>
    </submittedName>
</protein>
<gene>
    <name evidence="11" type="primary">LOC111351298</name>
</gene>
<evidence type="ECO:0000256" key="4">
    <source>
        <dbReference type="ARBA" id="ARBA00022833"/>
    </source>
</evidence>
<dbReference type="GO" id="GO:0000981">
    <property type="term" value="F:DNA-binding transcription factor activity, RNA polymerase II-specific"/>
    <property type="evidence" value="ECO:0007669"/>
    <property type="project" value="TreeGrafter"/>
</dbReference>
<feature type="region of interest" description="Disordered" evidence="7">
    <location>
        <begin position="102"/>
        <end position="175"/>
    </location>
</feature>
<sequence length="479" mass="54861">METAGHSNMCRCCASEGAFKDIKSTYHWMGEEEIYADMLKDCFDINLNVSEHGEDGGICEVCITQLRNAINFKKQVQHTEEQFKKHLQNKALFRPNIVKVEVGGEEDSDGDNMGSGDDAFSGAEFDVPIKTEEDDPKPKKRSKASATTTRSKKSKSDDGEPSTKPAAATRSRKQIITITTESKERKVKKKHIIEINSKKSKVPIHLKKKKEVDKHKHNIRTILCHSNATPIGKYAGIGYVCSFCTQEYATPAELKTHTISEHKDARSTFMENKLLYNFMVKLDITNLKCDICQSDFDNLEQIINHLQTVHDKFFHLGLKSYVLPFRFDADTLQSFSSCVICNNRYNNFKVLLEHMNSHYRNYICEVCDSGFVNRKTLLCHTYRHKTGVFTCSYCQKVFNTSVKLKQHENAVHICMNKRNKCGYCGEKFTDYVKKNIHEVQVHGAKPLVLKCQACEKTFDNQRSLTFHTKTYHLLEKSTK</sequence>
<accession>A0A9J7DUZ0</accession>
<dbReference type="Gene3D" id="3.40.1800.20">
    <property type="match status" value="1"/>
</dbReference>
<dbReference type="Proteomes" id="UP000301870">
    <property type="component" value="Chromosome 13"/>
</dbReference>
<evidence type="ECO:0000256" key="1">
    <source>
        <dbReference type="ARBA" id="ARBA00022723"/>
    </source>
</evidence>
<evidence type="ECO:0000256" key="3">
    <source>
        <dbReference type="ARBA" id="ARBA00022771"/>
    </source>
</evidence>
<feature type="binding site" evidence="6">
    <location>
        <position position="10"/>
    </location>
    <ligand>
        <name>Zn(2+)</name>
        <dbReference type="ChEBI" id="CHEBI:29105"/>
    </ligand>
</feature>
<feature type="domain" description="C2H2-type" evidence="8">
    <location>
        <begin position="389"/>
        <end position="412"/>
    </location>
</feature>
<keyword evidence="4 6" id="KW-0862">Zinc</keyword>
<evidence type="ECO:0000256" key="5">
    <source>
        <dbReference type="PROSITE-ProRule" id="PRU00042"/>
    </source>
</evidence>
<dbReference type="GO" id="GO:0005634">
    <property type="term" value="C:nucleus"/>
    <property type="evidence" value="ECO:0007669"/>
    <property type="project" value="InterPro"/>
</dbReference>
<dbReference type="SUPFAM" id="SSF57667">
    <property type="entry name" value="beta-beta-alpha zinc fingers"/>
    <property type="match status" value="2"/>
</dbReference>
<keyword evidence="10" id="KW-1185">Reference proteome</keyword>
<evidence type="ECO:0000256" key="6">
    <source>
        <dbReference type="PROSITE-ProRule" id="PRU01263"/>
    </source>
</evidence>
<feature type="binding site" evidence="6">
    <location>
        <position position="62"/>
    </location>
    <ligand>
        <name>Zn(2+)</name>
        <dbReference type="ChEBI" id="CHEBI:29105"/>
    </ligand>
</feature>
<feature type="domain" description="ZAD" evidence="9">
    <location>
        <begin position="8"/>
        <end position="86"/>
    </location>
</feature>
<evidence type="ECO:0000313" key="11">
    <source>
        <dbReference type="RefSeq" id="XP_022818943.1"/>
    </source>
</evidence>
<dbReference type="GO" id="GO:0000977">
    <property type="term" value="F:RNA polymerase II transcription regulatory region sequence-specific DNA binding"/>
    <property type="evidence" value="ECO:0007669"/>
    <property type="project" value="TreeGrafter"/>
</dbReference>
<organism evidence="10 11">
    <name type="scientific">Spodoptera litura</name>
    <name type="common">Asian cotton leafworm</name>
    <dbReference type="NCBI Taxonomy" id="69820"/>
    <lineage>
        <taxon>Eukaryota</taxon>
        <taxon>Metazoa</taxon>
        <taxon>Ecdysozoa</taxon>
        <taxon>Arthropoda</taxon>
        <taxon>Hexapoda</taxon>
        <taxon>Insecta</taxon>
        <taxon>Pterygota</taxon>
        <taxon>Neoptera</taxon>
        <taxon>Endopterygota</taxon>
        <taxon>Lepidoptera</taxon>
        <taxon>Glossata</taxon>
        <taxon>Ditrysia</taxon>
        <taxon>Noctuoidea</taxon>
        <taxon>Noctuidae</taxon>
        <taxon>Amphipyrinae</taxon>
        <taxon>Spodoptera</taxon>
    </lineage>
</organism>
<dbReference type="PANTHER" id="PTHR24409">
    <property type="entry name" value="ZINC FINGER PROTEIN 142"/>
    <property type="match status" value="1"/>
</dbReference>
<dbReference type="Pfam" id="PF13894">
    <property type="entry name" value="zf-C2H2_4"/>
    <property type="match status" value="1"/>
</dbReference>
<feature type="domain" description="C2H2-type" evidence="8">
    <location>
        <begin position="449"/>
        <end position="477"/>
    </location>
</feature>
<dbReference type="PANTHER" id="PTHR24409:SF295">
    <property type="entry name" value="AZ2-RELATED"/>
    <property type="match status" value="1"/>
</dbReference>
<dbReference type="PROSITE" id="PS00028">
    <property type="entry name" value="ZINC_FINGER_C2H2_1"/>
    <property type="match status" value="4"/>
</dbReference>
<dbReference type="AlphaFoldDB" id="A0A9J7DUZ0"/>
<evidence type="ECO:0000256" key="2">
    <source>
        <dbReference type="ARBA" id="ARBA00022737"/>
    </source>
</evidence>
<keyword evidence="1 6" id="KW-0479">Metal-binding</keyword>
<keyword evidence="2" id="KW-0677">Repeat</keyword>
<name>A0A9J7DUZ0_SPOLT</name>
<dbReference type="Pfam" id="PF07776">
    <property type="entry name" value="zf-AD"/>
    <property type="match status" value="1"/>
</dbReference>
<dbReference type="GO" id="GO:0008270">
    <property type="term" value="F:zinc ion binding"/>
    <property type="evidence" value="ECO:0007669"/>
    <property type="project" value="UniProtKB-UniRule"/>
</dbReference>
<dbReference type="SMART" id="SM00868">
    <property type="entry name" value="zf-AD"/>
    <property type="match status" value="1"/>
</dbReference>
<proteinExistence type="predicted"/>
<evidence type="ECO:0000256" key="7">
    <source>
        <dbReference type="SAM" id="MobiDB-lite"/>
    </source>
</evidence>
<dbReference type="InterPro" id="IPR012934">
    <property type="entry name" value="Znf_AD"/>
</dbReference>
<dbReference type="InterPro" id="IPR036236">
    <property type="entry name" value="Znf_C2H2_sf"/>
</dbReference>
<reference evidence="11" key="1">
    <citation type="submission" date="2025-08" db="UniProtKB">
        <authorList>
            <consortium name="RefSeq"/>
        </authorList>
    </citation>
    <scope>IDENTIFICATION</scope>
    <source>
        <strain evidence="11">Ishihara</strain>
        <tissue evidence="11">Whole body</tissue>
    </source>
</reference>
<evidence type="ECO:0000259" key="9">
    <source>
        <dbReference type="PROSITE" id="PS51915"/>
    </source>
</evidence>
<evidence type="ECO:0000313" key="10">
    <source>
        <dbReference type="Proteomes" id="UP000301870"/>
    </source>
</evidence>
<dbReference type="Gene3D" id="3.30.160.60">
    <property type="entry name" value="Classic Zinc Finger"/>
    <property type="match status" value="3"/>
</dbReference>
<dbReference type="SMART" id="SM00355">
    <property type="entry name" value="ZnF_C2H2"/>
    <property type="match status" value="7"/>
</dbReference>